<keyword evidence="5" id="KW-1185">Reference proteome</keyword>
<dbReference type="EMBL" id="JACBZH010000001">
    <property type="protein sequence ID" value="NYH89189.1"/>
    <property type="molecule type" value="Genomic_DNA"/>
</dbReference>
<accession>A0A852ZHV3</accession>
<dbReference type="Pfam" id="PF00583">
    <property type="entry name" value="Acetyltransf_1"/>
    <property type="match status" value="1"/>
</dbReference>
<dbReference type="InterPro" id="IPR000182">
    <property type="entry name" value="GNAT_dom"/>
</dbReference>
<dbReference type="GO" id="GO:0016747">
    <property type="term" value="F:acyltransferase activity, transferring groups other than amino-acyl groups"/>
    <property type="evidence" value="ECO:0007669"/>
    <property type="project" value="InterPro"/>
</dbReference>
<keyword evidence="1 4" id="KW-0808">Transferase</keyword>
<evidence type="ECO:0000313" key="5">
    <source>
        <dbReference type="Proteomes" id="UP000579605"/>
    </source>
</evidence>
<evidence type="ECO:0000256" key="1">
    <source>
        <dbReference type="ARBA" id="ARBA00022679"/>
    </source>
</evidence>
<gene>
    <name evidence="4" type="ORF">F4554_001827</name>
</gene>
<organism evidence="4 5">
    <name type="scientific">Actinopolymorpha rutila</name>
    <dbReference type="NCBI Taxonomy" id="446787"/>
    <lineage>
        <taxon>Bacteria</taxon>
        <taxon>Bacillati</taxon>
        <taxon>Actinomycetota</taxon>
        <taxon>Actinomycetes</taxon>
        <taxon>Propionibacteriales</taxon>
        <taxon>Actinopolymorphaceae</taxon>
        <taxon>Actinopolymorpha</taxon>
    </lineage>
</organism>
<dbReference type="AlphaFoldDB" id="A0A852ZHV3"/>
<comment type="caution">
    <text evidence="4">The sequence shown here is derived from an EMBL/GenBank/DDBJ whole genome shotgun (WGS) entry which is preliminary data.</text>
</comment>
<proteinExistence type="predicted"/>
<sequence length="168" mass="18250">MPTWTINPESVDGSWVDEAIREYFTEVGARILGRPATDDELRTALVDDPHHDLRPPHGEFLVARDEGGALLGYAGVRLLPAVPGAAELKRMYVRPAGRGAGVGRGLLLAVETTARRLGAARIVLETNDELSEARSLYEARGYHETVPYQASHDGADHWYAKPLAADPG</sequence>
<reference evidence="4 5" key="1">
    <citation type="submission" date="2020-07" db="EMBL/GenBank/DDBJ databases">
        <title>Sequencing the genomes of 1000 actinobacteria strains.</title>
        <authorList>
            <person name="Klenk H.-P."/>
        </authorList>
    </citation>
    <scope>NUCLEOTIDE SEQUENCE [LARGE SCALE GENOMIC DNA]</scope>
    <source>
        <strain evidence="4 5">DSM 18448</strain>
    </source>
</reference>
<dbReference type="SUPFAM" id="SSF55729">
    <property type="entry name" value="Acyl-CoA N-acyltransferases (Nat)"/>
    <property type="match status" value="1"/>
</dbReference>
<evidence type="ECO:0000256" key="2">
    <source>
        <dbReference type="ARBA" id="ARBA00023315"/>
    </source>
</evidence>
<protein>
    <submittedName>
        <fullName evidence="4">GNAT superfamily N-acetyltransferase</fullName>
    </submittedName>
</protein>
<dbReference type="Gene3D" id="3.40.630.30">
    <property type="match status" value="1"/>
</dbReference>
<dbReference type="InterPro" id="IPR016181">
    <property type="entry name" value="Acyl_CoA_acyltransferase"/>
</dbReference>
<dbReference type="Proteomes" id="UP000579605">
    <property type="component" value="Unassembled WGS sequence"/>
</dbReference>
<name>A0A852ZHV3_9ACTN</name>
<evidence type="ECO:0000259" key="3">
    <source>
        <dbReference type="PROSITE" id="PS51186"/>
    </source>
</evidence>
<dbReference type="PROSITE" id="PS51186">
    <property type="entry name" value="GNAT"/>
    <property type="match status" value="1"/>
</dbReference>
<dbReference type="CDD" id="cd04301">
    <property type="entry name" value="NAT_SF"/>
    <property type="match status" value="1"/>
</dbReference>
<evidence type="ECO:0000313" key="4">
    <source>
        <dbReference type="EMBL" id="NYH89189.1"/>
    </source>
</evidence>
<feature type="domain" description="N-acetyltransferase" evidence="3">
    <location>
        <begin position="18"/>
        <end position="164"/>
    </location>
</feature>
<dbReference type="PANTHER" id="PTHR43877">
    <property type="entry name" value="AMINOALKYLPHOSPHONATE N-ACETYLTRANSFERASE-RELATED-RELATED"/>
    <property type="match status" value="1"/>
</dbReference>
<dbReference type="InterPro" id="IPR050832">
    <property type="entry name" value="Bact_Acetyltransf"/>
</dbReference>
<dbReference type="PANTHER" id="PTHR43877:SF2">
    <property type="entry name" value="AMINOALKYLPHOSPHONATE N-ACETYLTRANSFERASE-RELATED"/>
    <property type="match status" value="1"/>
</dbReference>
<dbReference type="RefSeq" id="WP_179786964.1">
    <property type="nucleotide sequence ID" value="NZ_BAAARR010000002.1"/>
</dbReference>
<keyword evidence="2" id="KW-0012">Acyltransferase</keyword>